<organism evidence="2 3">
    <name type="scientific">Thermaerobacter subterraneus DSM 13965</name>
    <dbReference type="NCBI Taxonomy" id="867903"/>
    <lineage>
        <taxon>Bacteria</taxon>
        <taxon>Bacillati</taxon>
        <taxon>Bacillota</taxon>
        <taxon>Clostridia</taxon>
        <taxon>Eubacteriales</taxon>
        <taxon>Clostridiales Family XVII. Incertae Sedis</taxon>
        <taxon>Thermaerobacter</taxon>
    </lineage>
</organism>
<dbReference type="eggNOG" id="COG0693">
    <property type="taxonomic scope" value="Bacteria"/>
</dbReference>
<feature type="domain" description="DJ-1/PfpI" evidence="1">
    <location>
        <begin position="2"/>
        <end position="43"/>
    </location>
</feature>
<dbReference type="RefSeq" id="WP_006903156.1">
    <property type="nucleotide sequence ID" value="NZ_JH976535.1"/>
</dbReference>
<evidence type="ECO:0000259" key="1">
    <source>
        <dbReference type="Pfam" id="PF01965"/>
    </source>
</evidence>
<dbReference type="EMBL" id="AENY02000002">
    <property type="protein sequence ID" value="EKP95147.1"/>
    <property type="molecule type" value="Genomic_DNA"/>
</dbReference>
<dbReference type="AlphaFoldDB" id="K6PQC8"/>
<reference evidence="2" key="1">
    <citation type="submission" date="2010-10" db="EMBL/GenBank/DDBJ databases">
        <authorList>
            <consortium name="US DOE Joint Genome Institute (JGI-PGF)"/>
            <person name="Lucas S."/>
            <person name="Copeland A."/>
            <person name="Lapidus A."/>
            <person name="Bruce D."/>
            <person name="Goodwin L."/>
            <person name="Pitluck S."/>
            <person name="Kyrpides N."/>
            <person name="Mavromatis K."/>
            <person name="Detter J.C."/>
            <person name="Han C."/>
            <person name="Land M."/>
            <person name="Hauser L."/>
            <person name="Markowitz V."/>
            <person name="Cheng J.-F."/>
            <person name="Hugenholtz P."/>
            <person name="Woyke T."/>
            <person name="Wu D."/>
            <person name="Pukall R."/>
            <person name="Wahrenburg C."/>
            <person name="Brambilla E."/>
            <person name="Klenk H.-P."/>
            <person name="Eisen J.A."/>
        </authorList>
    </citation>
    <scope>NUCLEOTIDE SEQUENCE [LARGE SCALE GENOMIC DNA]</scope>
    <source>
        <strain evidence="2">DSM 13965</strain>
    </source>
</reference>
<dbReference type="STRING" id="867903.ThesuDRAFT_00877"/>
<proteinExistence type="predicted"/>
<gene>
    <name evidence="2" type="ORF">ThesuDRAFT_00877</name>
</gene>
<evidence type="ECO:0000313" key="3">
    <source>
        <dbReference type="Proteomes" id="UP000005710"/>
    </source>
</evidence>
<evidence type="ECO:0000313" key="2">
    <source>
        <dbReference type="EMBL" id="EKP95147.1"/>
    </source>
</evidence>
<protein>
    <recommendedName>
        <fullName evidence="1">DJ-1/PfpI domain-containing protein</fullName>
    </recommendedName>
</protein>
<comment type="caution">
    <text evidence="2">The sequence shown here is derived from an EMBL/GenBank/DDBJ whole genome shotgun (WGS) entry which is preliminary data.</text>
</comment>
<dbReference type="InterPro" id="IPR029062">
    <property type="entry name" value="Class_I_gatase-like"/>
</dbReference>
<dbReference type="SUPFAM" id="SSF52317">
    <property type="entry name" value="Class I glutamine amidotransferase-like"/>
    <property type="match status" value="1"/>
</dbReference>
<dbReference type="InterPro" id="IPR002818">
    <property type="entry name" value="DJ-1/PfpI"/>
</dbReference>
<keyword evidence="3" id="KW-1185">Reference proteome</keyword>
<reference evidence="2" key="2">
    <citation type="submission" date="2012-10" db="EMBL/GenBank/DDBJ databases">
        <title>Improved high-quality draft of Thermaerobacter subterraneus C21, DSM 13965.</title>
        <authorList>
            <consortium name="DOE Joint Genome Institute"/>
            <person name="Eisen J."/>
            <person name="Huntemann M."/>
            <person name="Wei C.-L."/>
            <person name="Han J."/>
            <person name="Detter J.C."/>
            <person name="Han C."/>
            <person name="Tapia R."/>
            <person name="Chen A."/>
            <person name="Kyrpides N."/>
            <person name="Mavromatis K."/>
            <person name="Markowitz V."/>
            <person name="Szeto E."/>
            <person name="Ivanova N."/>
            <person name="Mikhailova N."/>
            <person name="Ovchinnikova G."/>
            <person name="Pagani I."/>
            <person name="Pati A."/>
            <person name="Goodwin L."/>
            <person name="Nordberg H.P."/>
            <person name="Cantor M.N."/>
            <person name="Hua S.X."/>
            <person name="Woyke T."/>
            <person name="Eisen J."/>
            <person name="Klenk H.-P."/>
        </authorList>
    </citation>
    <scope>NUCLEOTIDE SEQUENCE [LARGE SCALE GENOMIC DNA]</scope>
    <source>
        <strain evidence="2">DSM 13965</strain>
    </source>
</reference>
<sequence>MAKVLILTGDAVEALEVYYPLYRLKEAGHEAHVAAPTKKTLRTVVHDFEPGWETFTEKPAYQLQADLAVTSRQEV</sequence>
<accession>K6PQC8</accession>
<dbReference type="Pfam" id="PF01965">
    <property type="entry name" value="DJ-1_PfpI"/>
    <property type="match status" value="1"/>
</dbReference>
<name>K6PQC8_9FIRM</name>
<dbReference type="HOGENOM" id="CLU_2669912_0_0_9"/>
<dbReference type="Gene3D" id="3.40.50.880">
    <property type="match status" value="1"/>
</dbReference>
<dbReference type="Proteomes" id="UP000005710">
    <property type="component" value="Unassembled WGS sequence"/>
</dbReference>